<reference evidence="3" key="1">
    <citation type="journal article" date="2022" name="bioRxiv">
        <title>Sequencing and chromosome-scale assembly of the giantPleurodeles waltlgenome.</title>
        <authorList>
            <person name="Brown T."/>
            <person name="Elewa A."/>
            <person name="Iarovenko S."/>
            <person name="Subramanian E."/>
            <person name="Araus A.J."/>
            <person name="Petzold A."/>
            <person name="Susuki M."/>
            <person name="Suzuki K.-i.T."/>
            <person name="Hayashi T."/>
            <person name="Toyoda A."/>
            <person name="Oliveira C."/>
            <person name="Osipova E."/>
            <person name="Leigh N.D."/>
            <person name="Simon A."/>
            <person name="Yun M.H."/>
        </authorList>
    </citation>
    <scope>NUCLEOTIDE SEQUENCE</scope>
    <source>
        <strain evidence="3">20211129_DDA</strain>
        <tissue evidence="3">Liver</tissue>
    </source>
</reference>
<organism evidence="3 4">
    <name type="scientific">Pleurodeles waltl</name>
    <name type="common">Iberian ribbed newt</name>
    <dbReference type="NCBI Taxonomy" id="8319"/>
    <lineage>
        <taxon>Eukaryota</taxon>
        <taxon>Metazoa</taxon>
        <taxon>Chordata</taxon>
        <taxon>Craniata</taxon>
        <taxon>Vertebrata</taxon>
        <taxon>Euteleostomi</taxon>
        <taxon>Amphibia</taxon>
        <taxon>Batrachia</taxon>
        <taxon>Caudata</taxon>
        <taxon>Salamandroidea</taxon>
        <taxon>Salamandridae</taxon>
        <taxon>Pleurodelinae</taxon>
        <taxon>Pleurodeles</taxon>
    </lineage>
</organism>
<protein>
    <submittedName>
        <fullName evidence="3">Uncharacterized protein</fullName>
    </submittedName>
</protein>
<dbReference type="EMBL" id="JANPWB010000015">
    <property type="protein sequence ID" value="KAJ1088715.1"/>
    <property type="molecule type" value="Genomic_DNA"/>
</dbReference>
<feature type="signal peptide" evidence="2">
    <location>
        <begin position="1"/>
        <end position="24"/>
    </location>
</feature>
<accession>A0AAV7LMU1</accession>
<evidence type="ECO:0000256" key="1">
    <source>
        <dbReference type="SAM" id="MobiDB-lite"/>
    </source>
</evidence>
<keyword evidence="2" id="KW-0732">Signal</keyword>
<comment type="caution">
    <text evidence="3">The sequence shown here is derived from an EMBL/GenBank/DDBJ whole genome shotgun (WGS) entry which is preliminary data.</text>
</comment>
<keyword evidence="4" id="KW-1185">Reference proteome</keyword>
<name>A0AAV7LMU1_PLEWA</name>
<dbReference type="AlphaFoldDB" id="A0AAV7LMU1"/>
<feature type="compositionally biased region" description="Low complexity" evidence="1">
    <location>
        <begin position="66"/>
        <end position="105"/>
    </location>
</feature>
<sequence length="180" mass="17953">MHSTCLSSVVVPFFVVSLFLCALASSGGGAVAPEHEGAASHIALEGETTDSEFTSGTEGEGSFMVGTGADTSDTDTSSDGSSLVVAATSVPPAAATPPTSTALPAAPQPSPCARSPRRVGITFAPGTSGPAPVTPDALSEEAIDLLRSLTVGQSTILNAIQGVERQLQQTNAFLEGIHSG</sequence>
<feature type="chain" id="PRO_5043372684" evidence="2">
    <location>
        <begin position="25"/>
        <end position="180"/>
    </location>
</feature>
<evidence type="ECO:0000313" key="3">
    <source>
        <dbReference type="EMBL" id="KAJ1088715.1"/>
    </source>
</evidence>
<gene>
    <name evidence="3" type="ORF">NDU88_001871</name>
</gene>
<evidence type="ECO:0000256" key="2">
    <source>
        <dbReference type="SAM" id="SignalP"/>
    </source>
</evidence>
<proteinExistence type="predicted"/>
<dbReference type="Proteomes" id="UP001066276">
    <property type="component" value="Chromosome 11"/>
</dbReference>
<evidence type="ECO:0000313" key="4">
    <source>
        <dbReference type="Proteomes" id="UP001066276"/>
    </source>
</evidence>
<feature type="region of interest" description="Disordered" evidence="1">
    <location>
        <begin position="43"/>
        <end position="114"/>
    </location>
</feature>